<protein>
    <recommendedName>
        <fullName evidence="1">DUF4817 domain-containing protein</fullName>
    </recommendedName>
</protein>
<proteinExistence type="predicted"/>
<dbReference type="Proteomes" id="UP001159363">
    <property type="component" value="Chromosome 1"/>
</dbReference>
<reference evidence="2 3" key="1">
    <citation type="submission" date="2023-02" db="EMBL/GenBank/DDBJ databases">
        <title>LHISI_Scaffold_Assembly.</title>
        <authorList>
            <person name="Stuart O.P."/>
            <person name="Cleave R."/>
            <person name="Magrath M.J.L."/>
            <person name="Mikheyev A.S."/>
        </authorList>
    </citation>
    <scope>NUCLEOTIDE SEQUENCE [LARGE SCALE GENOMIC DNA]</scope>
    <source>
        <strain evidence="2">Daus_M_001</strain>
        <tissue evidence="2">Leg muscle</tissue>
    </source>
</reference>
<evidence type="ECO:0000313" key="2">
    <source>
        <dbReference type="EMBL" id="KAJ8897501.1"/>
    </source>
</evidence>
<sequence length="126" mass="14936">MVFIYGEYQSSIRTAVRLYDERYPNRATPARSVFANIIKTFQETGSIEKKRRQRRKTVTDEGNAIYNLAAVAHIPNVITRNLELESLISQRNILRILHSNKFHPFHISLHQQLYGNYFRHWVQFSE</sequence>
<dbReference type="EMBL" id="JARBHB010000001">
    <property type="protein sequence ID" value="KAJ8897501.1"/>
    <property type="molecule type" value="Genomic_DNA"/>
</dbReference>
<comment type="caution">
    <text evidence="2">The sequence shown here is derived from an EMBL/GenBank/DDBJ whole genome shotgun (WGS) entry which is preliminary data.</text>
</comment>
<evidence type="ECO:0000313" key="3">
    <source>
        <dbReference type="Proteomes" id="UP001159363"/>
    </source>
</evidence>
<dbReference type="InterPro" id="IPR032135">
    <property type="entry name" value="DUF4817"/>
</dbReference>
<gene>
    <name evidence="2" type="ORF">PR048_002848</name>
</gene>
<name>A0ABQ9IMF0_9NEOP</name>
<accession>A0ABQ9IMF0</accession>
<feature type="domain" description="DUF4817" evidence="1">
    <location>
        <begin position="1"/>
        <end position="48"/>
    </location>
</feature>
<keyword evidence="3" id="KW-1185">Reference proteome</keyword>
<evidence type="ECO:0000259" key="1">
    <source>
        <dbReference type="Pfam" id="PF16087"/>
    </source>
</evidence>
<dbReference type="PANTHER" id="PTHR47326:SF1">
    <property type="entry name" value="HTH PSQ-TYPE DOMAIN-CONTAINING PROTEIN"/>
    <property type="match status" value="1"/>
</dbReference>
<dbReference type="PANTHER" id="PTHR47326">
    <property type="entry name" value="TRANSPOSABLE ELEMENT TC3 TRANSPOSASE-LIKE PROTEIN"/>
    <property type="match status" value="1"/>
</dbReference>
<dbReference type="Pfam" id="PF16087">
    <property type="entry name" value="DUF4817"/>
    <property type="match status" value="1"/>
</dbReference>
<organism evidence="2 3">
    <name type="scientific">Dryococelus australis</name>
    <dbReference type="NCBI Taxonomy" id="614101"/>
    <lineage>
        <taxon>Eukaryota</taxon>
        <taxon>Metazoa</taxon>
        <taxon>Ecdysozoa</taxon>
        <taxon>Arthropoda</taxon>
        <taxon>Hexapoda</taxon>
        <taxon>Insecta</taxon>
        <taxon>Pterygota</taxon>
        <taxon>Neoptera</taxon>
        <taxon>Polyneoptera</taxon>
        <taxon>Phasmatodea</taxon>
        <taxon>Verophasmatodea</taxon>
        <taxon>Anareolatae</taxon>
        <taxon>Phasmatidae</taxon>
        <taxon>Eurycanthinae</taxon>
        <taxon>Dryococelus</taxon>
    </lineage>
</organism>